<protein>
    <recommendedName>
        <fullName evidence="4">DUF4154 domain-containing protein</fullName>
    </recommendedName>
</protein>
<dbReference type="RefSeq" id="WP_109264090.1">
    <property type="nucleotide sequence ID" value="NZ_QEWP01000006.1"/>
</dbReference>
<evidence type="ECO:0008006" key="4">
    <source>
        <dbReference type="Google" id="ProtNLM"/>
    </source>
</evidence>
<dbReference type="AlphaFoldDB" id="A0A2U2B8Z6"/>
<evidence type="ECO:0000256" key="1">
    <source>
        <dbReference type="SAM" id="SignalP"/>
    </source>
</evidence>
<gene>
    <name evidence="2" type="ORF">DDZ16_08825</name>
</gene>
<feature type="chain" id="PRO_5015532754" description="DUF4154 domain-containing protein" evidence="1">
    <location>
        <begin position="21"/>
        <end position="168"/>
    </location>
</feature>
<dbReference type="Proteomes" id="UP000244956">
    <property type="component" value="Unassembled WGS sequence"/>
</dbReference>
<keyword evidence="3" id="KW-1185">Reference proteome</keyword>
<dbReference type="InterPro" id="IPR025293">
    <property type="entry name" value="YfiR/HmsC-like"/>
</dbReference>
<feature type="signal peptide" evidence="1">
    <location>
        <begin position="1"/>
        <end position="20"/>
    </location>
</feature>
<organism evidence="2 3">
    <name type="scientific">Marinilabilia rubra</name>
    <dbReference type="NCBI Taxonomy" id="2162893"/>
    <lineage>
        <taxon>Bacteria</taxon>
        <taxon>Pseudomonadati</taxon>
        <taxon>Bacteroidota</taxon>
        <taxon>Bacteroidia</taxon>
        <taxon>Marinilabiliales</taxon>
        <taxon>Marinilabiliaceae</taxon>
        <taxon>Marinilabilia</taxon>
    </lineage>
</organism>
<keyword evidence="1" id="KW-0732">Signal</keyword>
<reference evidence="2 3" key="1">
    <citation type="submission" date="2018-05" db="EMBL/GenBank/DDBJ databases">
        <title>Marinilabilia rubrum sp. nov., isolated from saltern sediment.</title>
        <authorList>
            <person name="Zhang R."/>
        </authorList>
    </citation>
    <scope>NUCLEOTIDE SEQUENCE [LARGE SCALE GENOMIC DNA]</scope>
    <source>
        <strain evidence="2 3">WTE16</strain>
    </source>
</reference>
<dbReference type="OrthoDB" id="1342147at2"/>
<proteinExistence type="predicted"/>
<sequence length="168" mass="18142">MKKLFFLMLMSLVLTTTVSAQMSQFKALFLYNFAKNVNWPSHSAGNDFVITVIGNDELASELKSLAKLRKIGNSSLIVKESNNADGIEDSHIIYVSASQSSLMPIVASYQKDNPVLLVAGKQGLCSQGAGISFFTSGGKLNFEVCPRNVESHGLKLAQKLIALGSLVQ</sequence>
<dbReference type="EMBL" id="QEWP01000006">
    <property type="protein sequence ID" value="PWD99549.1"/>
    <property type="molecule type" value="Genomic_DNA"/>
</dbReference>
<accession>A0A2U2B8Z6</accession>
<name>A0A2U2B8Z6_9BACT</name>
<dbReference type="Pfam" id="PF13689">
    <property type="entry name" value="DUF4154"/>
    <property type="match status" value="1"/>
</dbReference>
<evidence type="ECO:0000313" key="3">
    <source>
        <dbReference type="Proteomes" id="UP000244956"/>
    </source>
</evidence>
<evidence type="ECO:0000313" key="2">
    <source>
        <dbReference type="EMBL" id="PWD99549.1"/>
    </source>
</evidence>
<comment type="caution">
    <text evidence="2">The sequence shown here is derived from an EMBL/GenBank/DDBJ whole genome shotgun (WGS) entry which is preliminary data.</text>
</comment>